<organism evidence="2 3">
    <name type="scientific">Eiseniibacteriota bacterium</name>
    <dbReference type="NCBI Taxonomy" id="2212470"/>
    <lineage>
        <taxon>Bacteria</taxon>
        <taxon>Candidatus Eiseniibacteriota</taxon>
    </lineage>
</organism>
<comment type="caution">
    <text evidence="2">The sequence shown here is derived from an EMBL/GenBank/DDBJ whole genome shotgun (WGS) entry which is preliminary data.</text>
</comment>
<feature type="chain" id="PRO_5030863014" description="DUF4382 domain-containing protein" evidence="1">
    <location>
        <begin position="26"/>
        <end position="183"/>
    </location>
</feature>
<evidence type="ECO:0000313" key="2">
    <source>
        <dbReference type="EMBL" id="NNF07868.1"/>
    </source>
</evidence>
<evidence type="ECO:0008006" key="4">
    <source>
        <dbReference type="Google" id="ProtNLM"/>
    </source>
</evidence>
<reference evidence="2 3" key="1">
    <citation type="submission" date="2020-03" db="EMBL/GenBank/DDBJ databases">
        <title>Metabolic flexibility allows generalist bacteria to become dominant in a frequently disturbed ecosystem.</title>
        <authorList>
            <person name="Chen Y.-J."/>
            <person name="Leung P.M."/>
            <person name="Bay S.K."/>
            <person name="Hugenholtz P."/>
            <person name="Kessler A.J."/>
            <person name="Shelley G."/>
            <person name="Waite D.W."/>
            <person name="Cook P.L."/>
            <person name="Greening C."/>
        </authorList>
    </citation>
    <scope>NUCLEOTIDE SEQUENCE [LARGE SCALE GENOMIC DNA]</scope>
    <source>
        <strain evidence="2">SS_bin_28</strain>
    </source>
</reference>
<dbReference type="EMBL" id="JABDJR010000561">
    <property type="protein sequence ID" value="NNF07868.1"/>
    <property type="molecule type" value="Genomic_DNA"/>
</dbReference>
<dbReference type="Proteomes" id="UP000547674">
    <property type="component" value="Unassembled WGS sequence"/>
</dbReference>
<keyword evidence="1" id="KW-0732">Signal</keyword>
<gene>
    <name evidence="2" type="ORF">HKN21_13980</name>
</gene>
<proteinExistence type="predicted"/>
<name>A0A7Y2H3L9_UNCEI</name>
<accession>A0A7Y2H3L9</accession>
<dbReference type="AlphaFoldDB" id="A0A7Y2H3L9"/>
<sequence>MFKKSLLAGLLAFTFLFGGVLTASAGDKPWIHIEITDAGDKDNMVKINLPLSLVEVALEVAEDELAAEGQIELDNCDVSIADMRRMWKELRDAGDADFVTVVEDNERVHIYRKGDNVFVEVDDTSYNTEKVRMSIPVHVVDTLFEGDGEQLNLTGALAELREANKGELLSIQDGDEHIRIWID</sequence>
<evidence type="ECO:0000313" key="3">
    <source>
        <dbReference type="Proteomes" id="UP000547674"/>
    </source>
</evidence>
<feature type="signal peptide" evidence="1">
    <location>
        <begin position="1"/>
        <end position="25"/>
    </location>
</feature>
<protein>
    <recommendedName>
        <fullName evidence="4">DUF4382 domain-containing protein</fullName>
    </recommendedName>
</protein>
<evidence type="ECO:0000256" key="1">
    <source>
        <dbReference type="SAM" id="SignalP"/>
    </source>
</evidence>